<keyword evidence="3" id="KW-1185">Reference proteome</keyword>
<dbReference type="EMBL" id="JAUSVX010000001">
    <property type="protein sequence ID" value="MDQ0467189.1"/>
    <property type="molecule type" value="Genomic_DNA"/>
</dbReference>
<evidence type="ECO:0000313" key="2">
    <source>
        <dbReference type="EMBL" id="MDQ0467189.1"/>
    </source>
</evidence>
<name>A0ABU0J1J1_9HYPH</name>
<evidence type="ECO:0000313" key="3">
    <source>
        <dbReference type="Proteomes" id="UP001242480"/>
    </source>
</evidence>
<dbReference type="Proteomes" id="UP001242480">
    <property type="component" value="Unassembled WGS sequence"/>
</dbReference>
<sequence>MMTLSMLRRFAICGAAAGLVSAAAALSRSDAPADTSRQAARDSAAAMGVILREARAGNLVISREVDGRVVIDAVVPAQDQRGGVRVASLP</sequence>
<reference evidence="2 3" key="1">
    <citation type="submission" date="2023-07" db="EMBL/GenBank/DDBJ databases">
        <title>Genomic Encyclopedia of Type Strains, Phase IV (KMG-IV): sequencing the most valuable type-strain genomes for metagenomic binning, comparative biology and taxonomic classification.</title>
        <authorList>
            <person name="Goeker M."/>
        </authorList>
    </citation>
    <scope>NUCLEOTIDE SEQUENCE [LARGE SCALE GENOMIC DNA]</scope>
    <source>
        <strain evidence="2 3">DSM 19619</strain>
    </source>
</reference>
<protein>
    <submittedName>
        <fullName evidence="2">Uncharacterized protein</fullName>
    </submittedName>
</protein>
<gene>
    <name evidence="2" type="ORF">QO011_000184</name>
</gene>
<evidence type="ECO:0000256" key="1">
    <source>
        <dbReference type="SAM" id="SignalP"/>
    </source>
</evidence>
<dbReference type="RefSeq" id="WP_307266513.1">
    <property type="nucleotide sequence ID" value="NZ_JAUSVX010000001.1"/>
</dbReference>
<proteinExistence type="predicted"/>
<accession>A0ABU0J1J1</accession>
<feature type="signal peptide" evidence="1">
    <location>
        <begin position="1"/>
        <end position="22"/>
    </location>
</feature>
<organism evidence="2 3">
    <name type="scientific">Labrys wisconsinensis</name>
    <dbReference type="NCBI Taxonomy" id="425677"/>
    <lineage>
        <taxon>Bacteria</taxon>
        <taxon>Pseudomonadati</taxon>
        <taxon>Pseudomonadota</taxon>
        <taxon>Alphaproteobacteria</taxon>
        <taxon>Hyphomicrobiales</taxon>
        <taxon>Xanthobacteraceae</taxon>
        <taxon>Labrys</taxon>
    </lineage>
</organism>
<keyword evidence="1" id="KW-0732">Signal</keyword>
<feature type="chain" id="PRO_5047257553" evidence="1">
    <location>
        <begin position="23"/>
        <end position="90"/>
    </location>
</feature>
<comment type="caution">
    <text evidence="2">The sequence shown here is derived from an EMBL/GenBank/DDBJ whole genome shotgun (WGS) entry which is preliminary data.</text>
</comment>